<evidence type="ECO:0000313" key="2">
    <source>
        <dbReference type="Proteomes" id="UP000184112"/>
    </source>
</evidence>
<dbReference type="RefSeq" id="WP_073408539.1">
    <property type="nucleotide sequence ID" value="NZ_FQWH01000002.1"/>
</dbReference>
<dbReference type="Proteomes" id="UP000184112">
    <property type="component" value="Unassembled WGS sequence"/>
</dbReference>
<sequence>MKKVNDMTISWENNVFKIDGEEFKGVLATLQELEELKNAGISDDEPCGRQICYQGWVWVLIDAPSGNGCQWYKTNARCNE</sequence>
<gene>
    <name evidence="1" type="ORF">SAMN05444388_102269</name>
</gene>
<evidence type="ECO:0000313" key="1">
    <source>
        <dbReference type="EMBL" id="SHG32280.1"/>
    </source>
</evidence>
<protein>
    <submittedName>
        <fullName evidence="1">Uncharacterized protein</fullName>
    </submittedName>
</protein>
<accession>A0A1M5IWD7</accession>
<reference evidence="1 2" key="1">
    <citation type="submission" date="2016-11" db="EMBL/GenBank/DDBJ databases">
        <authorList>
            <person name="Jaros S."/>
            <person name="Januszkiewicz K."/>
            <person name="Wedrychowicz H."/>
        </authorList>
    </citation>
    <scope>NUCLEOTIDE SEQUENCE [LARGE SCALE GENOMIC DNA]</scope>
    <source>
        <strain evidence="1 2">DSM 6792</strain>
    </source>
</reference>
<organism evidence="1 2">
    <name type="scientific">Flavobacterium johnsoniae</name>
    <name type="common">Cytophaga johnsonae</name>
    <dbReference type="NCBI Taxonomy" id="986"/>
    <lineage>
        <taxon>Bacteria</taxon>
        <taxon>Pseudomonadati</taxon>
        <taxon>Bacteroidota</taxon>
        <taxon>Flavobacteriia</taxon>
        <taxon>Flavobacteriales</taxon>
        <taxon>Flavobacteriaceae</taxon>
        <taxon>Flavobacterium</taxon>
    </lineage>
</organism>
<dbReference type="EMBL" id="FQWH01000002">
    <property type="protein sequence ID" value="SHG32280.1"/>
    <property type="molecule type" value="Genomic_DNA"/>
</dbReference>
<dbReference type="AlphaFoldDB" id="A0A1M5IWD7"/>
<name>A0A1M5IWD7_FLAJO</name>
<proteinExistence type="predicted"/>